<feature type="binding site" evidence="15">
    <location>
        <position position="119"/>
    </location>
    <ligand>
        <name>NADP(+)</name>
        <dbReference type="ChEBI" id="CHEBI:58349"/>
    </ligand>
</feature>
<dbReference type="PIRSF" id="PIRSF000109">
    <property type="entry name" value="6PGD"/>
    <property type="match status" value="1"/>
</dbReference>
<comment type="similarity">
    <text evidence="3 12 16">Belongs to the 6-phosphogluconate dehydrogenase family.</text>
</comment>
<comment type="subunit">
    <text evidence="4 12">Homodimer.</text>
</comment>
<dbReference type="InterPro" id="IPR006183">
    <property type="entry name" value="Pgluconate_DH"/>
</dbReference>
<dbReference type="PROSITE" id="PS00461">
    <property type="entry name" value="6PGD"/>
    <property type="match status" value="1"/>
</dbReference>
<feature type="binding site" description="in other chain" evidence="14">
    <location>
        <position position="276"/>
    </location>
    <ligand>
        <name>substrate</name>
        <note>ligand shared between dimeric partners</note>
    </ligand>
</feature>
<feature type="binding site" description="in other chain" evidence="14">
    <location>
        <position position="119"/>
    </location>
    <ligand>
        <name>substrate</name>
        <note>ligand shared between dimeric partners</note>
    </ligand>
</feature>
<dbReference type="FunFam" id="1.10.1040.10:FF:000002">
    <property type="entry name" value="6-phosphogluconate dehydrogenase, decarboxylating"/>
    <property type="match status" value="1"/>
</dbReference>
<evidence type="ECO:0000313" key="19">
    <source>
        <dbReference type="Proteomes" id="UP000440578"/>
    </source>
</evidence>
<dbReference type="SUPFAM" id="SSF48179">
    <property type="entry name" value="6-phosphogluconate dehydrogenase C-terminal domain-like"/>
    <property type="match status" value="1"/>
</dbReference>
<evidence type="ECO:0000256" key="8">
    <source>
        <dbReference type="ARBA" id="ARBA00023002"/>
    </source>
</evidence>
<dbReference type="GO" id="GO:0019521">
    <property type="term" value="P:D-gluconate metabolic process"/>
    <property type="evidence" value="ECO:0007669"/>
    <property type="project" value="UniProtKB-KW"/>
</dbReference>
<gene>
    <name evidence="18" type="primary">PGD</name>
    <name evidence="18" type="ORF">FJT64_013885</name>
</gene>
<dbReference type="GO" id="GO:0050661">
    <property type="term" value="F:NADP binding"/>
    <property type="evidence" value="ECO:0007669"/>
    <property type="project" value="InterPro"/>
</dbReference>
<feature type="binding site" description="in other chain" evidence="14">
    <location>
        <position position="303"/>
    </location>
    <ligand>
        <name>substrate</name>
        <note>ligand shared between dimeric partners</note>
    </ligand>
</feature>
<evidence type="ECO:0000256" key="6">
    <source>
        <dbReference type="ARBA" id="ARBA00018193"/>
    </source>
</evidence>
<dbReference type="InterPro" id="IPR006115">
    <property type="entry name" value="6PGDH_NADP-bd"/>
</dbReference>
<dbReference type="InterPro" id="IPR006114">
    <property type="entry name" value="6PGDH_C"/>
</dbReference>
<dbReference type="Gene3D" id="1.10.1040.10">
    <property type="entry name" value="N-(1-d-carboxylethyl)-l-norvaline Dehydrogenase, domain 2"/>
    <property type="match status" value="1"/>
</dbReference>
<dbReference type="Gene3D" id="1.20.5.320">
    <property type="entry name" value="6-Phosphogluconate Dehydrogenase, domain 3"/>
    <property type="match status" value="1"/>
</dbReference>
<feature type="binding site" evidence="14">
    <location>
        <position position="462"/>
    </location>
    <ligand>
        <name>substrate</name>
        <note>ligand shared between dimeric partners</note>
    </ligand>
</feature>
<evidence type="ECO:0000256" key="5">
    <source>
        <dbReference type="ARBA" id="ARBA00013011"/>
    </source>
</evidence>
<dbReference type="Gene3D" id="3.40.50.720">
    <property type="entry name" value="NAD(P)-binding Rossmann-like Domain"/>
    <property type="match status" value="1"/>
</dbReference>
<dbReference type="InterPro" id="IPR006184">
    <property type="entry name" value="6PGdom_BS"/>
</dbReference>
<name>A0A6A4UYT9_AMPAM</name>
<dbReference type="InterPro" id="IPR013328">
    <property type="entry name" value="6PGD_dom2"/>
</dbReference>
<dbReference type="OrthoDB" id="434986at2759"/>
<evidence type="ECO:0000256" key="2">
    <source>
        <dbReference type="ARBA" id="ARBA00004874"/>
    </source>
</evidence>
<dbReference type="EMBL" id="VIIS01002171">
    <property type="protein sequence ID" value="KAF0287716.1"/>
    <property type="molecule type" value="Genomic_DNA"/>
</dbReference>
<evidence type="ECO:0000256" key="16">
    <source>
        <dbReference type="RuleBase" id="RU000485"/>
    </source>
</evidence>
<evidence type="ECO:0000256" key="4">
    <source>
        <dbReference type="ARBA" id="ARBA00011738"/>
    </source>
</evidence>
<dbReference type="NCBIfam" id="NF006765">
    <property type="entry name" value="PRK09287.1"/>
    <property type="match status" value="1"/>
</dbReference>
<evidence type="ECO:0000256" key="1">
    <source>
        <dbReference type="ARBA" id="ARBA00002526"/>
    </source>
</evidence>
<comment type="caution">
    <text evidence="18">The sequence shown here is derived from an EMBL/GenBank/DDBJ whole genome shotgun (WGS) entry which is preliminary data.</text>
</comment>
<dbReference type="GO" id="GO:0004616">
    <property type="term" value="F:phosphogluconate dehydrogenase (decarboxylating) activity"/>
    <property type="evidence" value="ECO:0007669"/>
    <property type="project" value="UniProtKB-EC"/>
</dbReference>
<keyword evidence="9 16" id="KW-0311">Gluconate utilization</keyword>
<dbReference type="InterPro" id="IPR036291">
    <property type="entry name" value="NAD(P)-bd_dom_sf"/>
</dbReference>
<feature type="binding site" evidence="15">
    <location>
        <begin position="91"/>
        <end position="93"/>
    </location>
    <ligand>
        <name>NADP(+)</name>
        <dbReference type="ChEBI" id="CHEBI:58349"/>
    </ligand>
</feature>
<feature type="binding site" evidence="15">
    <location>
        <begin position="26"/>
        <end position="31"/>
    </location>
    <ligand>
        <name>NADP(+)</name>
        <dbReference type="ChEBI" id="CHEBI:58349"/>
    </ligand>
</feature>
<dbReference type="GO" id="GO:0006098">
    <property type="term" value="P:pentose-phosphate shunt"/>
    <property type="evidence" value="ECO:0007669"/>
    <property type="project" value="UniProtKB-UniPathway"/>
</dbReference>
<comment type="catalytic activity">
    <reaction evidence="11 12 16">
        <text>6-phospho-D-gluconate + NADP(+) = D-ribulose 5-phosphate + CO2 + NADPH</text>
        <dbReference type="Rhea" id="RHEA:10116"/>
        <dbReference type="ChEBI" id="CHEBI:16526"/>
        <dbReference type="ChEBI" id="CHEBI:57783"/>
        <dbReference type="ChEBI" id="CHEBI:58121"/>
        <dbReference type="ChEBI" id="CHEBI:58349"/>
        <dbReference type="ChEBI" id="CHEBI:58759"/>
        <dbReference type="EC" id="1.1.1.44"/>
    </reaction>
</comment>
<dbReference type="PANTHER" id="PTHR11811">
    <property type="entry name" value="6-PHOSPHOGLUCONATE DEHYDROGENASE"/>
    <property type="match status" value="1"/>
</dbReference>
<dbReference type="AlphaFoldDB" id="A0A6A4UYT9"/>
<evidence type="ECO:0000256" key="10">
    <source>
        <dbReference type="ARBA" id="ARBA00023126"/>
    </source>
</evidence>
<feature type="active site" description="Proton acceptor" evidence="13">
    <location>
        <position position="199"/>
    </location>
</feature>
<dbReference type="NCBIfam" id="TIGR00873">
    <property type="entry name" value="gnd"/>
    <property type="match status" value="1"/>
</dbReference>
<dbReference type="Pfam" id="PF00393">
    <property type="entry name" value="6PGD"/>
    <property type="match status" value="1"/>
</dbReference>
<feature type="active site" description="Proton donor" evidence="13">
    <location>
        <position position="206"/>
    </location>
</feature>
<evidence type="ECO:0000256" key="7">
    <source>
        <dbReference type="ARBA" id="ARBA00022857"/>
    </source>
</evidence>
<evidence type="ECO:0000256" key="3">
    <source>
        <dbReference type="ARBA" id="ARBA00008419"/>
    </source>
</evidence>
<evidence type="ECO:0000313" key="18">
    <source>
        <dbReference type="EMBL" id="KAF0287716.1"/>
    </source>
</evidence>
<dbReference type="InterPro" id="IPR008927">
    <property type="entry name" value="6-PGluconate_DH-like_C_sf"/>
</dbReference>
<comment type="function">
    <text evidence="1 12">Catalyzes the oxidative decarboxylation of 6-phosphogluconate to ribulose 5-phosphate and CO(2), with concomitant reduction of NADP to NADPH.</text>
</comment>
<keyword evidence="8 12" id="KW-0560">Oxidoreductase</keyword>
<keyword evidence="7 12" id="KW-0521">NADP</keyword>
<dbReference type="Pfam" id="PF03446">
    <property type="entry name" value="NAD_binding_2"/>
    <property type="match status" value="1"/>
</dbReference>
<feature type="domain" description="6-phosphogluconate dehydrogenase C-terminal" evidence="17">
    <location>
        <begin position="195"/>
        <end position="485"/>
    </location>
</feature>
<keyword evidence="19" id="KW-1185">Reference proteome</keyword>
<keyword evidence="10 12" id="KW-0570">Pentose shunt</keyword>
<evidence type="ECO:0000256" key="11">
    <source>
        <dbReference type="ARBA" id="ARBA00048640"/>
    </source>
</evidence>
<evidence type="ECO:0000256" key="12">
    <source>
        <dbReference type="PIRNR" id="PIRNR000109"/>
    </source>
</evidence>
<evidence type="ECO:0000259" key="17">
    <source>
        <dbReference type="SMART" id="SM01350"/>
    </source>
</evidence>
<feature type="binding site" description="in other chain" evidence="14">
    <location>
        <begin position="145"/>
        <end position="147"/>
    </location>
    <ligand>
        <name>substrate</name>
        <note>ligand shared between dimeric partners</note>
    </ligand>
</feature>
<feature type="binding site" description="in other chain" evidence="14">
    <location>
        <position position="207"/>
    </location>
    <ligand>
        <name>substrate</name>
        <note>ligand shared between dimeric partners</note>
    </ligand>
</feature>
<dbReference type="UniPathway" id="UPA00115">
    <property type="reaction ID" value="UER00410"/>
</dbReference>
<dbReference type="SMART" id="SM01350">
    <property type="entry name" value="6PGD"/>
    <property type="match status" value="1"/>
</dbReference>
<dbReference type="FunFam" id="3.40.50.720:FF:000007">
    <property type="entry name" value="6-phosphogluconate dehydrogenase, decarboxylating"/>
    <property type="match status" value="1"/>
</dbReference>
<dbReference type="FunFam" id="1.20.5.320:FF:000002">
    <property type="entry name" value="6-phosphogluconate dehydrogenase, decarboxylating"/>
    <property type="match status" value="1"/>
</dbReference>
<protein>
    <recommendedName>
        <fullName evidence="6 12">6-phosphogluconate dehydrogenase, decarboxylating</fullName>
        <ecNumber evidence="5 12">1.1.1.44</ecNumber>
    </recommendedName>
</protein>
<evidence type="ECO:0000256" key="9">
    <source>
        <dbReference type="ARBA" id="ARBA00023064"/>
    </source>
</evidence>
<evidence type="ECO:0000256" key="13">
    <source>
        <dbReference type="PIRSR" id="PIRSR000109-1"/>
    </source>
</evidence>
<dbReference type="Proteomes" id="UP000440578">
    <property type="component" value="Unassembled WGS sequence"/>
</dbReference>
<evidence type="ECO:0000256" key="14">
    <source>
        <dbReference type="PIRSR" id="PIRSR000109-2"/>
    </source>
</evidence>
<accession>A0A6A4UYT9</accession>
<sequence>MGNVISCKRKPSTVLAPATADIALIGLAVMGQNIILNMNDHGFVVCAYNRTVAKVDQFLANEAKGTNIIGAHSMKEMVDSLKKPRRVMMLVKAGSAVDAFIDQLIPLLEKGDIIIDGGNSEYQDTRRRCQRLAELGLLYVGSGVSGGEEGARYGPSLMPGGHPAAWPHIKPIFQAIAAKSGSDPCCDWVGEDGAGHFVKMVHNGIEYGDMQLICEAYHLMRDSLGMNHDEMSQVLSEWNSGELDSFLIEITANILKYKDSDGQPLLEKIRDAAGQKGTGKWTAISALDYGVPVTLIGESVFARCLSSLKDERVTASKHLKGPENAKFSGDKKEFIEQIRQALYASKIVSYAQGFMLMREAAKLFNWNLNYGGIALMWRGGCIIRSVFLGNIKEAFDKQPDLSNLLLDDFFREAIHRSQSAWREVVATAVRLGVPTPCFSTALAFYDGFRSERLPANLLQAQRDYFGAHTYELLSEPGKFVHTNWTGTGGNVSASTYQA</sequence>
<feature type="binding site" evidence="14">
    <location>
        <position position="468"/>
    </location>
    <ligand>
        <name>substrate</name>
        <note>ligand shared between dimeric partners</note>
    </ligand>
</feature>
<dbReference type="InterPro" id="IPR006113">
    <property type="entry name" value="6PGDH_Gnd/GntZ"/>
</dbReference>
<dbReference type="PRINTS" id="PR00076">
    <property type="entry name" value="6PGDHDRGNASE"/>
</dbReference>
<feature type="binding site" description="in other chain" evidence="14">
    <location>
        <begin position="202"/>
        <end position="203"/>
    </location>
    <ligand>
        <name>substrate</name>
        <note>ligand shared between dimeric partners</note>
    </ligand>
</feature>
<comment type="pathway">
    <text evidence="2 12 16">Carbohydrate degradation; pentose phosphate pathway; D-ribulose 5-phosphate from D-glucose 6-phosphate (oxidative stage): step 3/3.</text>
</comment>
<feature type="binding site" evidence="15">
    <location>
        <begin position="49"/>
        <end position="51"/>
    </location>
    <ligand>
        <name>NADP(+)</name>
        <dbReference type="ChEBI" id="CHEBI:58349"/>
    </ligand>
</feature>
<dbReference type="EC" id="1.1.1.44" evidence="5 12"/>
<reference evidence="18 19" key="1">
    <citation type="submission" date="2019-07" db="EMBL/GenBank/DDBJ databases">
        <title>Draft genome assembly of a fouling barnacle, Amphibalanus amphitrite (Darwin, 1854): The first reference genome for Thecostraca.</title>
        <authorList>
            <person name="Kim W."/>
        </authorList>
    </citation>
    <scope>NUCLEOTIDE SEQUENCE [LARGE SCALE GENOMIC DNA]</scope>
    <source>
        <strain evidence="18">SNU_AA5</strain>
        <tissue evidence="18">Soma without cirri and trophi</tissue>
    </source>
</reference>
<dbReference type="SUPFAM" id="SSF51735">
    <property type="entry name" value="NAD(P)-binding Rossmann-fold domains"/>
    <property type="match status" value="1"/>
</dbReference>
<evidence type="ECO:0000256" key="15">
    <source>
        <dbReference type="PIRSR" id="PIRSR000109-3"/>
    </source>
</evidence>
<proteinExistence type="inferred from homology"/>
<organism evidence="18 19">
    <name type="scientific">Amphibalanus amphitrite</name>
    <name type="common">Striped barnacle</name>
    <name type="synonym">Balanus amphitrite</name>
    <dbReference type="NCBI Taxonomy" id="1232801"/>
    <lineage>
        <taxon>Eukaryota</taxon>
        <taxon>Metazoa</taxon>
        <taxon>Ecdysozoa</taxon>
        <taxon>Arthropoda</taxon>
        <taxon>Crustacea</taxon>
        <taxon>Multicrustacea</taxon>
        <taxon>Cirripedia</taxon>
        <taxon>Thoracica</taxon>
        <taxon>Thoracicalcarea</taxon>
        <taxon>Balanomorpha</taxon>
        <taxon>Balanoidea</taxon>
        <taxon>Balanidae</taxon>
        <taxon>Amphibalaninae</taxon>
        <taxon>Amphibalanus</taxon>
    </lineage>
</organism>